<evidence type="ECO:0000313" key="3">
    <source>
        <dbReference type="EMBL" id="MBD0420220.1"/>
    </source>
</evidence>
<keyword evidence="1" id="KW-0472">Membrane</keyword>
<dbReference type="NCBIfam" id="NF042915">
    <property type="entry name" value="MAB_1171c_fam"/>
    <property type="match status" value="1"/>
</dbReference>
<evidence type="ECO:0000259" key="2">
    <source>
        <dbReference type="Pfam" id="PF20182"/>
    </source>
</evidence>
<keyword evidence="4" id="KW-1185">Reference proteome</keyword>
<dbReference type="AlphaFoldDB" id="A0A926QR35"/>
<dbReference type="EMBL" id="JACVQF010000187">
    <property type="protein sequence ID" value="MBD0420220.1"/>
    <property type="molecule type" value="Genomic_DNA"/>
</dbReference>
<name>A0A926QR35_9ACTN</name>
<keyword evidence="1" id="KW-0812">Transmembrane</keyword>
<evidence type="ECO:0000256" key="1">
    <source>
        <dbReference type="SAM" id="Phobius"/>
    </source>
</evidence>
<keyword evidence="1" id="KW-1133">Transmembrane helix</keyword>
<dbReference type="RefSeq" id="WP_188181224.1">
    <property type="nucleotide sequence ID" value="NZ_JACVQF010000187.1"/>
</dbReference>
<feature type="transmembrane region" description="Helical" evidence="1">
    <location>
        <begin position="106"/>
        <end position="126"/>
    </location>
</feature>
<feature type="transmembrane region" description="Helical" evidence="1">
    <location>
        <begin position="6"/>
        <end position="23"/>
    </location>
</feature>
<accession>A0A926QR35</accession>
<gene>
    <name evidence="3" type="ORF">H0H10_13780</name>
</gene>
<organism evidence="3 4">
    <name type="scientific">Streptomyces griseicoloratus</name>
    <dbReference type="NCBI Taxonomy" id="2752516"/>
    <lineage>
        <taxon>Bacteria</taxon>
        <taxon>Bacillati</taxon>
        <taxon>Actinomycetota</taxon>
        <taxon>Actinomycetes</taxon>
        <taxon>Kitasatosporales</taxon>
        <taxon>Streptomycetaceae</taxon>
        <taxon>Streptomyces</taxon>
    </lineage>
</organism>
<feature type="domain" description="DUF6545" evidence="2">
    <location>
        <begin position="250"/>
        <end position="353"/>
    </location>
</feature>
<dbReference type="Proteomes" id="UP000621210">
    <property type="component" value="Unassembled WGS sequence"/>
</dbReference>
<reference evidence="3" key="1">
    <citation type="submission" date="2020-09" db="EMBL/GenBank/DDBJ databases">
        <title>Streptomyces grisecoloratus sp. nov., isolated from cotton soil.</title>
        <authorList>
            <person name="Xing L."/>
        </authorList>
    </citation>
    <scope>NUCLEOTIDE SEQUENCE</scope>
    <source>
        <strain evidence="3">TRM S81-3</strain>
    </source>
</reference>
<proteinExistence type="predicted"/>
<feature type="transmembrane region" description="Helical" evidence="1">
    <location>
        <begin position="182"/>
        <end position="205"/>
    </location>
</feature>
<dbReference type="InterPro" id="IPR046675">
    <property type="entry name" value="DUF6545"/>
</dbReference>
<reference evidence="3" key="2">
    <citation type="submission" date="2020-09" db="EMBL/GenBank/DDBJ databases">
        <authorList>
            <person name="Luo X."/>
        </authorList>
    </citation>
    <scope>NUCLEOTIDE SEQUENCE</scope>
    <source>
        <strain evidence="3">TRM S81-3</strain>
    </source>
</reference>
<evidence type="ECO:0000313" key="4">
    <source>
        <dbReference type="Proteomes" id="UP000621210"/>
    </source>
</evidence>
<dbReference type="InterPro" id="IPR050039">
    <property type="entry name" value="MAB_1171c-like"/>
</dbReference>
<sequence length="393" mass="42673">MTSGTSNLGFYACGTILLLVCAAKIPALVRRRRDMLLRAACLLLFAAGCLMILAAPDSIVALNRTTGITNIAAPVVYTTTIAFSGASLLLIINWRPAPPEQTRRATRLCVTAYSLAVLAVIALFWLGNAPVEEVTLFDAYYANTPYIREMIVTYLVSQGVAMMAASTLCWRWSKEVHGSLRAGLRILAPAYLIIVCYDAIRLIAVTARWTGHNLDFLVDEVTPPLAAPASMLGAIGFAVPLVGPRIAETARTMRQLHQLTPLWRTLRDVPTPGAIRSSLPWWQTPPAVLLTARKTALYDAIRALSPHCDLAVRESAYRAALSDGAEEASASATADAAMILVALERQRTKPAPQYEASPWRAGDLVPLSQALTSPVVRTLQEQHVRPQKAARHD</sequence>
<dbReference type="Pfam" id="PF20182">
    <property type="entry name" value="DUF6545"/>
    <property type="match status" value="1"/>
</dbReference>
<protein>
    <recommendedName>
        <fullName evidence="2">DUF6545 domain-containing protein</fullName>
    </recommendedName>
</protein>
<feature type="transmembrane region" description="Helical" evidence="1">
    <location>
        <begin position="225"/>
        <end position="247"/>
    </location>
</feature>
<feature type="transmembrane region" description="Helical" evidence="1">
    <location>
        <begin position="35"/>
        <end position="55"/>
    </location>
</feature>
<feature type="transmembrane region" description="Helical" evidence="1">
    <location>
        <begin position="75"/>
        <end position="94"/>
    </location>
</feature>
<feature type="transmembrane region" description="Helical" evidence="1">
    <location>
        <begin position="146"/>
        <end position="170"/>
    </location>
</feature>
<comment type="caution">
    <text evidence="3">The sequence shown here is derived from an EMBL/GenBank/DDBJ whole genome shotgun (WGS) entry which is preliminary data.</text>
</comment>